<keyword evidence="1" id="KW-0472">Membrane</keyword>
<name>A0ABX8UVG4_9BURK</name>
<feature type="transmembrane region" description="Helical" evidence="1">
    <location>
        <begin position="120"/>
        <end position="143"/>
    </location>
</feature>
<keyword evidence="3" id="KW-1185">Reference proteome</keyword>
<evidence type="ECO:0000313" key="2">
    <source>
        <dbReference type="EMBL" id="QYD72974.1"/>
    </source>
</evidence>
<organism evidence="2 3">
    <name type="scientific">Paraburkholderia edwinii</name>
    <dbReference type="NCBI Taxonomy" id="2861782"/>
    <lineage>
        <taxon>Bacteria</taxon>
        <taxon>Pseudomonadati</taxon>
        <taxon>Pseudomonadota</taxon>
        <taxon>Betaproteobacteria</taxon>
        <taxon>Burkholderiales</taxon>
        <taxon>Burkholderiaceae</taxon>
        <taxon>Paraburkholderia</taxon>
    </lineage>
</organism>
<accession>A0ABX8UVG4</accession>
<keyword evidence="1" id="KW-0812">Transmembrane</keyword>
<proteinExistence type="predicted"/>
<evidence type="ECO:0000256" key="1">
    <source>
        <dbReference type="SAM" id="Phobius"/>
    </source>
</evidence>
<evidence type="ECO:0000313" key="3">
    <source>
        <dbReference type="Proteomes" id="UP000826462"/>
    </source>
</evidence>
<feature type="transmembrane region" description="Helical" evidence="1">
    <location>
        <begin position="203"/>
        <end position="228"/>
    </location>
</feature>
<dbReference type="Proteomes" id="UP000826462">
    <property type="component" value="Chromosome 2"/>
</dbReference>
<protein>
    <submittedName>
        <fullName evidence="2">Uncharacterized protein</fullName>
    </submittedName>
</protein>
<feature type="transmembrane region" description="Helical" evidence="1">
    <location>
        <begin position="240"/>
        <end position="267"/>
    </location>
</feature>
<sequence>MPIRISEGRFFAELMQHFTLKECFKGAWRDAWHSILNRPDLLVLLIVYGLSCCIRIQMQLDEAAGASTMGHVTIRLMCSLVQGATWVGLPVQASRYVLLGPSQAKASRFFDRGFWRYWRVCLVIGLSVGAVALAAAVSLYMVARGLGHRLDHASSLLLIVVTALFAAAVLIYISARLCLLLCHVAIGGSARWRAAWRDTRGHFWSIWGTHFVVALPLSVVLIVCYRLAPPVLREIGGNSTTWFFGIVPAVGMTVLILVNVSSSAWLYRRYANEIRESTTWERVEPK</sequence>
<dbReference type="RefSeq" id="WP_219802477.1">
    <property type="nucleotide sequence ID" value="NZ_CP080096.1"/>
</dbReference>
<gene>
    <name evidence="2" type="ORF">KZJ38_25180</name>
</gene>
<keyword evidence="1" id="KW-1133">Transmembrane helix</keyword>
<reference evidence="2 3" key="1">
    <citation type="submission" date="2021-07" db="EMBL/GenBank/DDBJ databases">
        <title>Paraburkholderia edwinii protects Aspergillus sp. from phenazines by acting as a toxin sponge.</title>
        <authorList>
            <person name="Dahlstrom K.M."/>
            <person name="Newman D.K."/>
        </authorList>
    </citation>
    <scope>NUCLEOTIDE SEQUENCE [LARGE SCALE GENOMIC DNA]</scope>
    <source>
        <strain evidence="2 3">Pe01</strain>
    </source>
</reference>
<feature type="transmembrane region" description="Helical" evidence="1">
    <location>
        <begin position="155"/>
        <end position="182"/>
    </location>
</feature>
<dbReference type="EMBL" id="CP080096">
    <property type="protein sequence ID" value="QYD72974.1"/>
    <property type="molecule type" value="Genomic_DNA"/>
</dbReference>